<dbReference type="Pfam" id="PF13661">
    <property type="entry name" value="2OG-FeII_Oxy_4"/>
    <property type="match status" value="1"/>
</dbReference>
<keyword evidence="2" id="KW-0472">Membrane</keyword>
<dbReference type="EMBL" id="JBGBPQ010000002">
    <property type="protein sequence ID" value="KAL1527512.1"/>
    <property type="molecule type" value="Genomic_DNA"/>
</dbReference>
<organism evidence="4 5">
    <name type="scientific">Prymnesium parvum</name>
    <name type="common">Toxic golden alga</name>
    <dbReference type="NCBI Taxonomy" id="97485"/>
    <lineage>
        <taxon>Eukaryota</taxon>
        <taxon>Haptista</taxon>
        <taxon>Haptophyta</taxon>
        <taxon>Prymnesiophyceae</taxon>
        <taxon>Prymnesiales</taxon>
        <taxon>Prymnesiaceae</taxon>
        <taxon>Prymnesium</taxon>
    </lineage>
</organism>
<feature type="region of interest" description="Disordered" evidence="1">
    <location>
        <begin position="47"/>
        <end position="81"/>
    </location>
</feature>
<feature type="compositionally biased region" description="Basic and acidic residues" evidence="1">
    <location>
        <begin position="58"/>
        <end position="81"/>
    </location>
</feature>
<keyword evidence="5" id="KW-1185">Reference proteome</keyword>
<feature type="transmembrane region" description="Helical" evidence="2">
    <location>
        <begin position="20"/>
        <end position="38"/>
    </location>
</feature>
<evidence type="ECO:0000256" key="2">
    <source>
        <dbReference type="SAM" id="Phobius"/>
    </source>
</evidence>
<dbReference type="PANTHER" id="PTHR12117:SF0">
    <property type="entry name" value="PROLYL 3-HYDROXYLASE OGFOD1"/>
    <property type="match status" value="1"/>
</dbReference>
<protein>
    <recommendedName>
        <fullName evidence="3">Prolyl 3,4-dihydroxylase TPA1/OFD1 N-terminal domain-containing protein</fullName>
    </recommendedName>
</protein>
<reference evidence="4 5" key="1">
    <citation type="journal article" date="2024" name="Science">
        <title>Giant polyketide synthase enzymes in the biosynthesis of giant marine polyether toxins.</title>
        <authorList>
            <person name="Fallon T.R."/>
            <person name="Shende V.V."/>
            <person name="Wierzbicki I.H."/>
            <person name="Pendleton A.L."/>
            <person name="Watervoot N.F."/>
            <person name="Auber R.P."/>
            <person name="Gonzalez D.J."/>
            <person name="Wisecaver J.H."/>
            <person name="Moore B.S."/>
        </authorList>
    </citation>
    <scope>NUCLEOTIDE SEQUENCE [LARGE SCALE GENOMIC DNA]</scope>
    <source>
        <strain evidence="4 5">12B1</strain>
    </source>
</reference>
<dbReference type="InterPro" id="IPR051842">
    <property type="entry name" value="uS12_prolyl_hydroxylase"/>
</dbReference>
<dbReference type="GO" id="GO:0031543">
    <property type="term" value="F:peptidyl-proline dioxygenase activity"/>
    <property type="evidence" value="ECO:0007669"/>
    <property type="project" value="TreeGrafter"/>
</dbReference>
<accession>A0AB34K2A8</accession>
<proteinExistence type="predicted"/>
<evidence type="ECO:0000313" key="4">
    <source>
        <dbReference type="EMBL" id="KAL1527512.1"/>
    </source>
</evidence>
<keyword evidence="2" id="KW-0812">Transmembrane</keyword>
<dbReference type="Proteomes" id="UP001515480">
    <property type="component" value="Unassembled WGS sequence"/>
</dbReference>
<name>A0AB34K2A8_PRYPA</name>
<evidence type="ECO:0000259" key="3">
    <source>
        <dbReference type="Pfam" id="PF13661"/>
    </source>
</evidence>
<evidence type="ECO:0000313" key="5">
    <source>
        <dbReference type="Proteomes" id="UP001515480"/>
    </source>
</evidence>
<feature type="domain" description="Prolyl 3,4-dihydroxylase TPA1/OFD1 N-terminal" evidence="3">
    <location>
        <begin position="238"/>
        <end position="332"/>
    </location>
</feature>
<dbReference type="AlphaFoldDB" id="A0AB34K2A8"/>
<sequence length="360" mass="39913">MSGARLLSDDQAGKQRRRFLRGGLCAAPCVVLLVALLISHQSARASTSAERTAASAAGRDEAARTEACRSHEEANLLSSEEARRQTALAEEWLSSQPRRATARGDALAPAGAWFGEGRGGAAVARALLAGRLVRVANPFPPLVAEQPHTHALTPIGCHPHPFRIEKVSRELEALPEQLWTRFRGAVEGFQFQHHHLTVKPDLLADRCPSYTQALEWFRTSFAQWMHNITHLEGFSTPSASWFRPGDFSSPHNDQDDGNVVAFVWHLTRGWDERDGGDFVWCDPYLRFAPTANTLYLFVVRDESDHLVQPVWDDEQQCASPRPKRLAINGWYKLLGGVQPQSLPGTRHIASQAFVFHAHGG</sequence>
<evidence type="ECO:0000256" key="1">
    <source>
        <dbReference type="SAM" id="MobiDB-lite"/>
    </source>
</evidence>
<dbReference type="GO" id="GO:0006449">
    <property type="term" value="P:regulation of translational termination"/>
    <property type="evidence" value="ECO:0007669"/>
    <property type="project" value="TreeGrafter"/>
</dbReference>
<gene>
    <name evidence="4" type="ORF">AB1Y20_008902</name>
</gene>
<dbReference type="GO" id="GO:0005737">
    <property type="term" value="C:cytoplasm"/>
    <property type="evidence" value="ECO:0007669"/>
    <property type="project" value="TreeGrafter"/>
</dbReference>
<dbReference type="InterPro" id="IPR039558">
    <property type="entry name" value="TPA1/OFD1_N"/>
</dbReference>
<feature type="compositionally biased region" description="Low complexity" evidence="1">
    <location>
        <begin position="47"/>
        <end position="57"/>
    </location>
</feature>
<comment type="caution">
    <text evidence="4">The sequence shown here is derived from an EMBL/GenBank/DDBJ whole genome shotgun (WGS) entry which is preliminary data.</text>
</comment>
<dbReference type="PANTHER" id="PTHR12117">
    <property type="entry name" value="HISTONE ACETYLTRANSFERASE COMPLEX"/>
    <property type="match status" value="1"/>
</dbReference>
<dbReference type="Gene3D" id="2.60.120.620">
    <property type="entry name" value="q2cbj1_9rhob like domain"/>
    <property type="match status" value="1"/>
</dbReference>
<keyword evidence="2" id="KW-1133">Transmembrane helix</keyword>